<sequence length="69" mass="8022">MRGPGWIRDIRQAEAQHMRDRIAWLECELINAAASKGKSKLQNVGHELRSQKARLARLEQCIAWMPKRL</sequence>
<proteinExistence type="predicted"/>
<dbReference type="EMBL" id="QZWZ01000104">
    <property type="protein sequence ID" value="RJT22291.1"/>
    <property type="molecule type" value="Genomic_DNA"/>
</dbReference>
<gene>
    <name evidence="1" type="ORF">D3227_39455</name>
</gene>
<dbReference type="Proteomes" id="UP000272706">
    <property type="component" value="Unassembled WGS sequence"/>
</dbReference>
<evidence type="ECO:0000313" key="1">
    <source>
        <dbReference type="EMBL" id="RJT22291.1"/>
    </source>
</evidence>
<comment type="caution">
    <text evidence="1">The sequence shown here is derived from an EMBL/GenBank/DDBJ whole genome shotgun (WGS) entry which is preliminary data.</text>
</comment>
<organism evidence="1 2">
    <name type="scientific">Mesorhizobium waimense</name>
    <dbReference type="NCBI Taxonomy" id="1300307"/>
    <lineage>
        <taxon>Bacteria</taxon>
        <taxon>Pseudomonadati</taxon>
        <taxon>Pseudomonadota</taxon>
        <taxon>Alphaproteobacteria</taxon>
        <taxon>Hyphomicrobiales</taxon>
        <taxon>Phyllobacteriaceae</taxon>
        <taxon>Mesorhizobium</taxon>
    </lineage>
</organism>
<accession>A0A3A5JPQ4</accession>
<protein>
    <submittedName>
        <fullName evidence="1">Uncharacterized protein</fullName>
    </submittedName>
</protein>
<reference evidence="1 2" key="1">
    <citation type="submission" date="2018-09" db="EMBL/GenBank/DDBJ databases">
        <title>Mesorhizobium carmichaelinearum sp. nov. isolated from Carmichaelinea spp. root nodules in New Zealand.</title>
        <authorList>
            <person name="De Meyer S.E."/>
        </authorList>
    </citation>
    <scope>NUCLEOTIDE SEQUENCE [LARGE SCALE GENOMIC DNA]</scope>
    <source>
        <strain evidence="1 2">ICMP19557</strain>
    </source>
</reference>
<name>A0A3A5JPQ4_9HYPH</name>
<keyword evidence="2" id="KW-1185">Reference proteome</keyword>
<dbReference type="AlphaFoldDB" id="A0A3A5JPQ4"/>
<evidence type="ECO:0000313" key="2">
    <source>
        <dbReference type="Proteomes" id="UP000272706"/>
    </source>
</evidence>
<dbReference type="OrthoDB" id="8086002at2"/>